<accession>A0A7L3A1L1</accession>
<organism evidence="2 3">
    <name type="scientific">Prunella fulvescens</name>
    <name type="common">Brown accentor</name>
    <dbReference type="NCBI Taxonomy" id="670355"/>
    <lineage>
        <taxon>Eukaryota</taxon>
        <taxon>Metazoa</taxon>
        <taxon>Chordata</taxon>
        <taxon>Craniata</taxon>
        <taxon>Vertebrata</taxon>
        <taxon>Euteleostomi</taxon>
        <taxon>Archelosauria</taxon>
        <taxon>Archosauria</taxon>
        <taxon>Dinosauria</taxon>
        <taxon>Saurischia</taxon>
        <taxon>Theropoda</taxon>
        <taxon>Coelurosauria</taxon>
        <taxon>Aves</taxon>
        <taxon>Neognathae</taxon>
        <taxon>Neoaves</taxon>
        <taxon>Telluraves</taxon>
        <taxon>Australaves</taxon>
        <taxon>Passeriformes</taxon>
        <taxon>Passeroidea</taxon>
        <taxon>Prunellidae</taxon>
        <taxon>Prunella</taxon>
    </lineage>
</organism>
<dbReference type="InterPro" id="IPR004217">
    <property type="entry name" value="Tim10-like"/>
</dbReference>
<dbReference type="Pfam" id="PF02953">
    <property type="entry name" value="zf-Tim10_DDP"/>
    <property type="match status" value="1"/>
</dbReference>
<evidence type="ECO:0000313" key="3">
    <source>
        <dbReference type="Proteomes" id="UP000553798"/>
    </source>
</evidence>
<evidence type="ECO:0000313" key="2">
    <source>
        <dbReference type="EMBL" id="NXT14047.1"/>
    </source>
</evidence>
<comment type="caution">
    <text evidence="2">The sequence shown here is derived from an EMBL/GenBank/DDBJ whole genome shotgun (WGS) entry which is preliminary data.</text>
</comment>
<keyword evidence="3" id="KW-1185">Reference proteome</keyword>
<dbReference type="Proteomes" id="UP000553798">
    <property type="component" value="Unassembled WGS sequence"/>
</dbReference>
<feature type="non-terminal residue" evidence="2">
    <location>
        <position position="1"/>
    </location>
</feature>
<protein>
    <submittedName>
        <fullName evidence="2">TIM8A translocase</fullName>
    </submittedName>
</protein>
<feature type="non-terminal residue" evidence="2">
    <location>
        <position position="56"/>
    </location>
</feature>
<dbReference type="EMBL" id="VZTP01034401">
    <property type="protein sequence ID" value="NXT14047.1"/>
    <property type="molecule type" value="Genomic_DNA"/>
</dbReference>
<reference evidence="2 3" key="1">
    <citation type="submission" date="2019-09" db="EMBL/GenBank/DDBJ databases">
        <title>Bird 10,000 Genomes (B10K) Project - Family phase.</title>
        <authorList>
            <person name="Zhang G."/>
        </authorList>
    </citation>
    <scope>NUCLEOTIDE SEQUENCE [LARGE SCALE GENOMIC DNA]</scope>
    <source>
        <strain evidence="2">B10K-DU-012-46</strain>
    </source>
</reference>
<evidence type="ECO:0000259" key="1">
    <source>
        <dbReference type="Pfam" id="PF02953"/>
    </source>
</evidence>
<feature type="domain" description="Tim10-like" evidence="1">
    <location>
        <begin position="19"/>
        <end position="42"/>
    </location>
</feature>
<name>A0A7L3A1L1_9PASE</name>
<proteinExistence type="predicted"/>
<gene>
    <name evidence="2" type="primary">Timm8a</name>
    <name evidence="2" type="ORF">PRUFUL_R10317</name>
</gene>
<dbReference type="AlphaFoldDB" id="A0A7L3A1L1"/>
<sequence length="56" mass="6022">MDPPSAAGLGGADPQLQRFIEVETQKQRFQQLVHQMTELCWVRAAGRAAGSGDPVA</sequence>